<dbReference type="RefSeq" id="WP_012940244.1">
    <property type="nucleotide sequence ID" value="NC_013741.1"/>
</dbReference>
<accession>D2RHY3</accession>
<evidence type="ECO:0000313" key="2">
    <source>
        <dbReference type="Proteomes" id="UP000001901"/>
    </source>
</evidence>
<name>D2RHY3_ARCPA</name>
<keyword evidence="2" id="KW-1185">Reference proteome</keyword>
<reference evidence="1 2" key="1">
    <citation type="journal article" date="2010" name="Stand. Genomic Sci.">
        <title>Complete genome sequence of Archaeoglobus profundus type strain (AV18).</title>
        <authorList>
            <person name="von Jan M."/>
            <person name="Lapidus A."/>
            <person name="Del Rio T.G."/>
            <person name="Copeland A."/>
            <person name="Tice H."/>
            <person name="Cheng J.F."/>
            <person name="Lucas S."/>
            <person name="Chen F."/>
            <person name="Nolan M."/>
            <person name="Goodwin L."/>
            <person name="Han C."/>
            <person name="Pitluck S."/>
            <person name="Liolios K."/>
            <person name="Ivanova N."/>
            <person name="Mavromatis K."/>
            <person name="Ovchinnikova G."/>
            <person name="Chertkov O."/>
            <person name="Pati A."/>
            <person name="Chen A."/>
            <person name="Palaniappan K."/>
            <person name="Land M."/>
            <person name="Hauser L."/>
            <person name="Chang Y.J."/>
            <person name="Jeffries C.D."/>
            <person name="Saunders E."/>
            <person name="Brettin T."/>
            <person name="Detter J.C."/>
            <person name="Chain P."/>
            <person name="Eichinger K."/>
            <person name="Huber H."/>
            <person name="Spring S."/>
            <person name="Rohde M."/>
            <person name="Goker M."/>
            <person name="Wirth R."/>
            <person name="Woyke T."/>
            <person name="Bristow J."/>
            <person name="Eisen J.A."/>
            <person name="Markowitz V."/>
            <person name="Hugenholtz P."/>
            <person name="Kyrpides N.C."/>
            <person name="Klenk H.P."/>
        </authorList>
    </citation>
    <scope>NUCLEOTIDE SEQUENCE [LARGE SCALE GENOMIC DNA]</scope>
    <source>
        <strain evidence="2">DSM 5631 / JCM 9629 / NBRC 100127 / Av18</strain>
    </source>
</reference>
<dbReference type="PaxDb" id="572546-Arcpr_0845"/>
<dbReference type="Proteomes" id="UP000001901">
    <property type="component" value="Chromosome"/>
</dbReference>
<organism evidence="1 2">
    <name type="scientific">Archaeoglobus profundus (strain DSM 5631 / JCM 9629 / NBRC 100127 / Av18)</name>
    <dbReference type="NCBI Taxonomy" id="572546"/>
    <lineage>
        <taxon>Archaea</taxon>
        <taxon>Methanobacteriati</taxon>
        <taxon>Methanobacteriota</taxon>
        <taxon>Archaeoglobi</taxon>
        <taxon>Archaeoglobales</taxon>
        <taxon>Archaeoglobaceae</taxon>
        <taxon>Archaeoglobus</taxon>
    </lineage>
</organism>
<dbReference type="STRING" id="572546.Arcpr_0845"/>
<dbReference type="HOGENOM" id="CLU_3112859_0_0_2"/>
<proteinExistence type="predicted"/>
<dbReference type="AlphaFoldDB" id="D2RHY3"/>
<dbReference type="KEGG" id="apo:Arcpr_0845"/>
<gene>
    <name evidence="1" type="ordered locus">Arcpr_0845</name>
</gene>
<dbReference type="EMBL" id="CP001857">
    <property type="protein sequence ID" value="ADB57908.1"/>
    <property type="molecule type" value="Genomic_DNA"/>
</dbReference>
<sequence length="50" mass="5661">MVKRVGKLKDLGELAKLELEEGEEVIVEGIEHVEIVIVPDDKPKRKVSHK</sequence>
<protein>
    <submittedName>
        <fullName evidence="1">Uncharacterized protein</fullName>
    </submittedName>
</protein>
<dbReference type="GeneID" id="58788604"/>
<evidence type="ECO:0000313" key="1">
    <source>
        <dbReference type="EMBL" id="ADB57908.1"/>
    </source>
</evidence>